<comment type="cofactor">
    <cofactor evidence="1">
        <name>Mn(2+)</name>
        <dbReference type="ChEBI" id="CHEBI:29035"/>
    </cofactor>
</comment>
<protein>
    <submittedName>
        <fullName evidence="13">Polysaccharide biosynthesis protein GumN</fullName>
    </submittedName>
</protein>
<keyword evidence="4" id="KW-0645">Protease</keyword>
<proteinExistence type="predicted"/>
<keyword evidence="11" id="KW-0472">Membrane</keyword>
<evidence type="ECO:0000256" key="8">
    <source>
        <dbReference type="ARBA" id="ARBA00022801"/>
    </source>
</evidence>
<evidence type="ECO:0000256" key="6">
    <source>
        <dbReference type="ARBA" id="ARBA00022723"/>
    </source>
</evidence>
<evidence type="ECO:0000256" key="11">
    <source>
        <dbReference type="ARBA" id="ARBA00023136"/>
    </source>
</evidence>
<sequence length="362" mass="39230">MTTFAFSDHLRALASKLPSLCLWLMAALHLLVLLTFLLVLFSLSPAMAQECRGADLLEKLREDDPQRYASVLEEGRQAINGRGLFWKIEKNGLPPSYLLGTMHVTDPRVLKMPPGAAEAHAAARTIVIESDEILDERKGMAAILSKPDLTMFTDGRSIETLLPAADLADLEEGLKKRGLILSAVSRMKPWMLAGFVASSACETARKSDGAVFLDKKLALDAIAAGKPVKGLETLEEQLAAMAEMPIDFHLQALVETVRLGDRMDDVVETVTKLYLSEETGQTIPALKALTPTSTDEDESAYAAFESAVISNRNHRMAERAAPLLADGPVFLAVGALHLPGEDGLVELLRQQGFTVTRAGQAD</sequence>
<organism evidence="13 14">
    <name type="scientific">Pseudorhizobium endolithicum</name>
    <dbReference type="NCBI Taxonomy" id="1191678"/>
    <lineage>
        <taxon>Bacteria</taxon>
        <taxon>Pseudomonadati</taxon>
        <taxon>Pseudomonadota</taxon>
        <taxon>Alphaproteobacteria</taxon>
        <taxon>Hyphomicrobiales</taxon>
        <taxon>Rhizobiaceae</taxon>
        <taxon>Rhizobium/Agrobacterium group</taxon>
        <taxon>Pseudorhizobium</taxon>
    </lineage>
</organism>
<dbReference type="PANTHER" id="PTHR31120:SF6">
    <property type="entry name" value="METALLOPROTEASE TIKI HOMOLOG"/>
    <property type="match status" value="1"/>
</dbReference>
<reference evidence="13 14" key="1">
    <citation type="submission" date="2020-11" db="EMBL/GenBank/DDBJ databases">
        <authorList>
            <person name="Lassalle F."/>
        </authorList>
    </citation>
    <scope>NUCLEOTIDE SEQUENCE [LARGE SCALE GENOMIC DNA]</scope>
    <source>
        <strain evidence="13 14">JC140</strain>
    </source>
</reference>
<accession>A0ABM8PQF5</accession>
<comment type="cofactor">
    <cofactor evidence="2">
        <name>Co(2+)</name>
        <dbReference type="ChEBI" id="CHEBI:48828"/>
    </cofactor>
</comment>
<gene>
    <name evidence="13" type="ORF">REJC140_01164</name>
</gene>
<dbReference type="Proteomes" id="UP000606921">
    <property type="component" value="Unassembled WGS sequence"/>
</dbReference>
<keyword evidence="8" id="KW-0378">Hydrolase</keyword>
<evidence type="ECO:0000256" key="12">
    <source>
        <dbReference type="ARBA" id="ARBA00023180"/>
    </source>
</evidence>
<dbReference type="Pfam" id="PF01963">
    <property type="entry name" value="TraB_PrgY_gumN"/>
    <property type="match status" value="1"/>
</dbReference>
<keyword evidence="5" id="KW-0812">Transmembrane</keyword>
<keyword evidence="14" id="KW-1185">Reference proteome</keyword>
<comment type="subcellular location">
    <subcellularLocation>
        <location evidence="3">Membrane</location>
        <topology evidence="3">Single-pass type I membrane protein</topology>
    </subcellularLocation>
</comment>
<dbReference type="InterPro" id="IPR002816">
    <property type="entry name" value="TraB/PrgY/GumN_fam"/>
</dbReference>
<evidence type="ECO:0000256" key="4">
    <source>
        <dbReference type="ARBA" id="ARBA00022670"/>
    </source>
</evidence>
<name>A0ABM8PQF5_9HYPH</name>
<evidence type="ECO:0000256" key="5">
    <source>
        <dbReference type="ARBA" id="ARBA00022692"/>
    </source>
</evidence>
<keyword evidence="10" id="KW-0482">Metalloprotease</keyword>
<dbReference type="EMBL" id="CABFWF030000012">
    <property type="protein sequence ID" value="CAD7042593.1"/>
    <property type="molecule type" value="Genomic_DNA"/>
</dbReference>
<evidence type="ECO:0000256" key="7">
    <source>
        <dbReference type="ARBA" id="ARBA00022729"/>
    </source>
</evidence>
<evidence type="ECO:0000256" key="9">
    <source>
        <dbReference type="ARBA" id="ARBA00022989"/>
    </source>
</evidence>
<comment type="caution">
    <text evidence="13">The sequence shown here is derived from an EMBL/GenBank/DDBJ whole genome shotgun (WGS) entry which is preliminary data.</text>
</comment>
<keyword evidence="9" id="KW-1133">Transmembrane helix</keyword>
<dbReference type="RefSeq" id="WP_142593053.1">
    <property type="nucleotide sequence ID" value="NZ_CABFWF030000012.1"/>
</dbReference>
<dbReference type="PANTHER" id="PTHR31120">
    <property type="entry name" value="METALLOPROTEASE TIKI"/>
    <property type="match status" value="1"/>
</dbReference>
<keyword evidence="7" id="KW-0732">Signal</keyword>
<evidence type="ECO:0000313" key="14">
    <source>
        <dbReference type="Proteomes" id="UP000606921"/>
    </source>
</evidence>
<dbReference type="CDD" id="cd14789">
    <property type="entry name" value="Tiki"/>
    <property type="match status" value="1"/>
</dbReference>
<evidence type="ECO:0000256" key="1">
    <source>
        <dbReference type="ARBA" id="ARBA00001936"/>
    </source>
</evidence>
<dbReference type="InterPro" id="IPR040230">
    <property type="entry name" value="TIKI1/2-like"/>
</dbReference>
<evidence type="ECO:0000256" key="3">
    <source>
        <dbReference type="ARBA" id="ARBA00004479"/>
    </source>
</evidence>
<evidence type="ECO:0000256" key="2">
    <source>
        <dbReference type="ARBA" id="ARBA00001941"/>
    </source>
</evidence>
<keyword evidence="6" id="KW-0479">Metal-binding</keyword>
<evidence type="ECO:0000313" key="13">
    <source>
        <dbReference type="EMBL" id="CAD7042593.1"/>
    </source>
</evidence>
<keyword evidence="12" id="KW-0325">Glycoprotein</keyword>
<evidence type="ECO:0000256" key="10">
    <source>
        <dbReference type="ARBA" id="ARBA00023049"/>
    </source>
</evidence>